<dbReference type="InterPro" id="IPR050696">
    <property type="entry name" value="FtsA/MreB"/>
</dbReference>
<sequence length="337" mass="36573">MALGIDIGTSSIKLVEVDSSGKSPSLMAAGAIPFVGIPISETSDKASLVEISNLIKKLIAQTKVETTTVNISIPENKAFTRAIKFPMLTDAEVAQAIKWEAEQYLPYPIDEAVYQHKIIKKNERAVPPETTVLLVAVAEALAEKYMEIFSYLGMEVTFVETEMSAIIRSVGDNPGGVFVNLGAATCDISIVSEGNIFLTRSIKNAGITLTRAISQGLGLDLSRAEEYKKAYGFEKSFLEGRVAKTLVPILTLMMDEIKKAIQFYRDDFEGESPTSVFMTGGTSLTRGIIPLAAELLNMEVSLVDPFVRLADSEVKKTLSAYKAVYSVACGLALYEND</sequence>
<gene>
    <name evidence="1" type="ORF">A2188_02030</name>
</gene>
<dbReference type="Gene3D" id="3.30.1490.300">
    <property type="match status" value="1"/>
</dbReference>
<dbReference type="NCBIfam" id="TIGR01175">
    <property type="entry name" value="pilM"/>
    <property type="match status" value="1"/>
</dbReference>
<organism evidence="1 2">
    <name type="scientific">Candidatus Woesebacteria bacterium RIFOXYA1_FULL_43_9</name>
    <dbReference type="NCBI Taxonomy" id="1802534"/>
    <lineage>
        <taxon>Bacteria</taxon>
        <taxon>Candidatus Woeseibacteriota</taxon>
    </lineage>
</organism>
<dbReference type="InterPro" id="IPR005883">
    <property type="entry name" value="PilM"/>
</dbReference>
<dbReference type="AlphaFoldDB" id="A0A1F8CL97"/>
<dbReference type="Proteomes" id="UP000179241">
    <property type="component" value="Unassembled WGS sequence"/>
</dbReference>
<dbReference type="PANTHER" id="PTHR32432">
    <property type="entry name" value="CELL DIVISION PROTEIN FTSA-RELATED"/>
    <property type="match status" value="1"/>
</dbReference>
<evidence type="ECO:0000313" key="2">
    <source>
        <dbReference type="Proteomes" id="UP000179241"/>
    </source>
</evidence>
<comment type="caution">
    <text evidence="1">The sequence shown here is derived from an EMBL/GenBank/DDBJ whole genome shotgun (WGS) entry which is preliminary data.</text>
</comment>
<proteinExistence type="predicted"/>
<dbReference type="InterPro" id="IPR043129">
    <property type="entry name" value="ATPase_NBD"/>
</dbReference>
<dbReference type="SUPFAM" id="SSF53067">
    <property type="entry name" value="Actin-like ATPase domain"/>
    <property type="match status" value="2"/>
</dbReference>
<dbReference type="PIRSF" id="PIRSF019169">
    <property type="entry name" value="PilM"/>
    <property type="match status" value="1"/>
</dbReference>
<accession>A0A1F8CL97</accession>
<name>A0A1F8CL97_9BACT</name>
<dbReference type="CDD" id="cd24049">
    <property type="entry name" value="ASKHA_NBD_PilM"/>
    <property type="match status" value="1"/>
</dbReference>
<evidence type="ECO:0008006" key="3">
    <source>
        <dbReference type="Google" id="ProtNLM"/>
    </source>
</evidence>
<protein>
    <recommendedName>
        <fullName evidence="3">SHS2 domain-containing protein</fullName>
    </recommendedName>
</protein>
<dbReference type="EMBL" id="MGHU01000035">
    <property type="protein sequence ID" value="OGM77022.1"/>
    <property type="molecule type" value="Genomic_DNA"/>
</dbReference>
<dbReference type="PANTHER" id="PTHR32432:SF3">
    <property type="entry name" value="ETHANOLAMINE UTILIZATION PROTEIN EUTJ"/>
    <property type="match status" value="1"/>
</dbReference>
<dbReference type="Pfam" id="PF11104">
    <property type="entry name" value="PilM_2"/>
    <property type="match status" value="1"/>
</dbReference>
<reference evidence="1 2" key="1">
    <citation type="journal article" date="2016" name="Nat. Commun.">
        <title>Thousands of microbial genomes shed light on interconnected biogeochemical processes in an aquifer system.</title>
        <authorList>
            <person name="Anantharaman K."/>
            <person name="Brown C.T."/>
            <person name="Hug L.A."/>
            <person name="Sharon I."/>
            <person name="Castelle C.J."/>
            <person name="Probst A.J."/>
            <person name="Thomas B.C."/>
            <person name="Singh A."/>
            <person name="Wilkins M.J."/>
            <person name="Karaoz U."/>
            <person name="Brodie E.L."/>
            <person name="Williams K.H."/>
            <person name="Hubbard S.S."/>
            <person name="Banfield J.F."/>
        </authorList>
    </citation>
    <scope>NUCLEOTIDE SEQUENCE [LARGE SCALE GENOMIC DNA]</scope>
</reference>
<evidence type="ECO:0000313" key="1">
    <source>
        <dbReference type="EMBL" id="OGM77022.1"/>
    </source>
</evidence>
<dbReference type="Gene3D" id="3.30.420.40">
    <property type="match status" value="2"/>
</dbReference>